<dbReference type="EMBL" id="JACHGN010000028">
    <property type="protein sequence ID" value="MBB5139296.1"/>
    <property type="molecule type" value="Genomic_DNA"/>
</dbReference>
<dbReference type="AlphaFoldDB" id="A0A840PK53"/>
<sequence length="332" mass="36525">MEAALMLVSLGLDPFAERVYRLLLTKTGLDVVLVAQELAVTEQQVQEALEHLTELGLLLPSWESPGGYRPVSPQVGLLKLLQHRQAEVQQRQKQIADAETAIAALISEYSELHPVAQHPRAQSVLGMDAIHRQIERLGMNAVYEVASMVPGGAQEPSLIEAAKIVDRQVRDRGVAIRTLILDSIRNDPPTLAYAEWLVDIGAEVRTAPTLPIRMLVYDRKIAFLPLDSSNTQAGAVQVSDNGTITAVLALFDRIWDAAIPIRTPLPKDESGLLPQERQLLKLLAQGMTDEAAGHHLGLSQRTVRRMMAGIMERLGARSRFEAGLRVAEMGWL</sequence>
<dbReference type="InterPro" id="IPR036388">
    <property type="entry name" value="WH-like_DNA-bd_sf"/>
</dbReference>
<keyword evidence="3" id="KW-1185">Reference proteome</keyword>
<gene>
    <name evidence="2" type="ORF">HNP84_009059</name>
</gene>
<dbReference type="CDD" id="cd06170">
    <property type="entry name" value="LuxR_C_like"/>
    <property type="match status" value="1"/>
</dbReference>
<dbReference type="PANTHER" id="PTHR34293">
    <property type="entry name" value="HTH-TYPE TRANSCRIPTIONAL REGULATOR TRMBL2"/>
    <property type="match status" value="1"/>
</dbReference>
<dbReference type="Gene3D" id="1.10.10.10">
    <property type="entry name" value="Winged helix-like DNA-binding domain superfamily/Winged helix DNA-binding domain"/>
    <property type="match status" value="2"/>
</dbReference>
<dbReference type="InterPro" id="IPR051797">
    <property type="entry name" value="TrmB-like"/>
</dbReference>
<dbReference type="PROSITE" id="PS50043">
    <property type="entry name" value="HTH_LUXR_2"/>
    <property type="match status" value="1"/>
</dbReference>
<dbReference type="Pfam" id="PF00196">
    <property type="entry name" value="GerE"/>
    <property type="match status" value="1"/>
</dbReference>
<dbReference type="GO" id="GO:0003677">
    <property type="term" value="F:DNA binding"/>
    <property type="evidence" value="ECO:0007669"/>
    <property type="project" value="UniProtKB-KW"/>
</dbReference>
<evidence type="ECO:0000313" key="2">
    <source>
        <dbReference type="EMBL" id="MBB5139296.1"/>
    </source>
</evidence>
<organism evidence="2 3">
    <name type="scientific">Thermocatellispora tengchongensis</name>
    <dbReference type="NCBI Taxonomy" id="1073253"/>
    <lineage>
        <taxon>Bacteria</taxon>
        <taxon>Bacillati</taxon>
        <taxon>Actinomycetota</taxon>
        <taxon>Actinomycetes</taxon>
        <taxon>Streptosporangiales</taxon>
        <taxon>Streptosporangiaceae</taxon>
        <taxon>Thermocatellispora</taxon>
    </lineage>
</organism>
<dbReference type="InterPro" id="IPR016032">
    <property type="entry name" value="Sig_transdc_resp-reg_C-effctor"/>
</dbReference>
<dbReference type="SUPFAM" id="SSF46894">
    <property type="entry name" value="C-terminal effector domain of the bipartite response regulators"/>
    <property type="match status" value="1"/>
</dbReference>
<dbReference type="RefSeq" id="WP_185056127.1">
    <property type="nucleotide sequence ID" value="NZ_BAABIX010000026.1"/>
</dbReference>
<dbReference type="InterPro" id="IPR000792">
    <property type="entry name" value="Tscrpt_reg_LuxR_C"/>
</dbReference>
<protein>
    <submittedName>
        <fullName evidence="2">DNA-binding CsgD family transcriptional regulator/sugar-specific transcriptional regulator TrmB</fullName>
    </submittedName>
</protein>
<proteinExistence type="predicted"/>
<dbReference type="Proteomes" id="UP000578449">
    <property type="component" value="Unassembled WGS sequence"/>
</dbReference>
<dbReference type="GO" id="GO:0006355">
    <property type="term" value="P:regulation of DNA-templated transcription"/>
    <property type="evidence" value="ECO:0007669"/>
    <property type="project" value="InterPro"/>
</dbReference>
<accession>A0A840PK53</accession>
<name>A0A840PK53_9ACTN</name>
<keyword evidence="2" id="KW-0238">DNA-binding</keyword>
<dbReference type="PRINTS" id="PR00038">
    <property type="entry name" value="HTHLUXR"/>
</dbReference>
<dbReference type="PANTHER" id="PTHR34293:SF1">
    <property type="entry name" value="HTH-TYPE TRANSCRIPTIONAL REGULATOR TRMBL2"/>
    <property type="match status" value="1"/>
</dbReference>
<dbReference type="SMART" id="SM00421">
    <property type="entry name" value="HTH_LUXR"/>
    <property type="match status" value="1"/>
</dbReference>
<comment type="caution">
    <text evidence="2">The sequence shown here is derived from an EMBL/GenBank/DDBJ whole genome shotgun (WGS) entry which is preliminary data.</text>
</comment>
<evidence type="ECO:0000313" key="3">
    <source>
        <dbReference type="Proteomes" id="UP000578449"/>
    </source>
</evidence>
<feature type="domain" description="HTH luxR-type" evidence="1">
    <location>
        <begin position="266"/>
        <end position="330"/>
    </location>
</feature>
<reference evidence="2 3" key="1">
    <citation type="submission" date="2020-08" db="EMBL/GenBank/DDBJ databases">
        <title>Genomic Encyclopedia of Type Strains, Phase IV (KMG-IV): sequencing the most valuable type-strain genomes for metagenomic binning, comparative biology and taxonomic classification.</title>
        <authorList>
            <person name="Goeker M."/>
        </authorList>
    </citation>
    <scope>NUCLEOTIDE SEQUENCE [LARGE SCALE GENOMIC DNA]</scope>
    <source>
        <strain evidence="2 3">DSM 45615</strain>
    </source>
</reference>
<evidence type="ECO:0000259" key="1">
    <source>
        <dbReference type="PROSITE" id="PS50043"/>
    </source>
</evidence>